<reference evidence="3 4" key="1">
    <citation type="submission" date="2019-05" db="EMBL/GenBank/DDBJ databases">
        <title>Draft genome sequence of Actinomadura sp. 14C53.</title>
        <authorList>
            <person name="Saricaoglu S."/>
            <person name="Isik K."/>
        </authorList>
    </citation>
    <scope>NUCLEOTIDE SEQUENCE [LARGE SCALE GENOMIC DNA]</scope>
    <source>
        <strain evidence="3 4">14C53</strain>
    </source>
</reference>
<dbReference type="OrthoDB" id="9803476at2"/>
<accession>A0A5C4J9S0</accession>
<dbReference type="SUPFAM" id="SSF55961">
    <property type="entry name" value="Bet v1-like"/>
    <property type="match status" value="1"/>
</dbReference>
<comment type="similarity">
    <text evidence="1">Belongs to the AHA1 family.</text>
</comment>
<dbReference type="Proteomes" id="UP000309174">
    <property type="component" value="Unassembled WGS sequence"/>
</dbReference>
<dbReference type="EMBL" id="VCKW01000111">
    <property type="protein sequence ID" value="TMQ96186.1"/>
    <property type="molecule type" value="Genomic_DNA"/>
</dbReference>
<dbReference type="InterPro" id="IPR013538">
    <property type="entry name" value="ASHA1/2-like_C"/>
</dbReference>
<dbReference type="InterPro" id="IPR023393">
    <property type="entry name" value="START-like_dom_sf"/>
</dbReference>
<dbReference type="AlphaFoldDB" id="A0A5C4J9S0"/>
<evidence type="ECO:0000313" key="4">
    <source>
        <dbReference type="Proteomes" id="UP000309174"/>
    </source>
</evidence>
<sequence>MSIEHEILIDAPVDVVWRTVTEPEQIAQWFSDKAAVDLRPGGDGTLTFVDKETAAQEQANLVVAAVEPPHRFAYRWGNPEGTRPGEGNSTLVEFKLVPDGDRTLLRVTETGLDETDWTDERKTAYIDDHNAGWSKHLADLATFAATGVAPK</sequence>
<comment type="caution">
    <text evidence="3">The sequence shown here is derived from an EMBL/GenBank/DDBJ whole genome shotgun (WGS) entry which is preliminary data.</text>
</comment>
<dbReference type="Gene3D" id="3.30.530.20">
    <property type="match status" value="1"/>
</dbReference>
<gene>
    <name evidence="3" type="ORF">ETD83_21705</name>
</gene>
<protein>
    <submittedName>
        <fullName evidence="3">Activator of HSP90 ATPase</fullName>
    </submittedName>
</protein>
<evidence type="ECO:0000259" key="2">
    <source>
        <dbReference type="Pfam" id="PF08327"/>
    </source>
</evidence>
<proteinExistence type="inferred from homology"/>
<evidence type="ECO:0000256" key="1">
    <source>
        <dbReference type="ARBA" id="ARBA00006817"/>
    </source>
</evidence>
<feature type="domain" description="Activator of Hsp90 ATPase homologue 1/2-like C-terminal" evidence="2">
    <location>
        <begin position="10"/>
        <end position="142"/>
    </location>
</feature>
<keyword evidence="4" id="KW-1185">Reference proteome</keyword>
<dbReference type="RefSeq" id="WP_138646976.1">
    <property type="nucleotide sequence ID" value="NZ_VCKW01000111.1"/>
</dbReference>
<name>A0A5C4J9S0_9ACTN</name>
<evidence type="ECO:0000313" key="3">
    <source>
        <dbReference type="EMBL" id="TMQ96186.1"/>
    </source>
</evidence>
<organism evidence="3 4">
    <name type="scientific">Actinomadura soli</name>
    <dbReference type="NCBI Taxonomy" id="2508997"/>
    <lineage>
        <taxon>Bacteria</taxon>
        <taxon>Bacillati</taxon>
        <taxon>Actinomycetota</taxon>
        <taxon>Actinomycetes</taxon>
        <taxon>Streptosporangiales</taxon>
        <taxon>Thermomonosporaceae</taxon>
        <taxon>Actinomadura</taxon>
    </lineage>
</organism>
<dbReference type="Pfam" id="PF08327">
    <property type="entry name" value="AHSA1"/>
    <property type="match status" value="1"/>
</dbReference>